<keyword evidence="3" id="KW-1185">Reference proteome</keyword>
<dbReference type="NCBIfam" id="TIGR00256">
    <property type="entry name" value="D-aminoacyl-tRNA deacylase"/>
    <property type="match status" value="1"/>
</dbReference>
<accession>A0AA90NVU8</accession>
<sequence length="129" mass="14339">MRGMIQRVQHAKVKVNDDIVGKVNSGLLLLLGIEKDNDHAKADKLLNKVISYRVFNDGIGKINLGLTDISGELLIVSQFTLIADTRKWLRPSVSSCARKLHNKVVTGHFGANMEATLLNNWPLTFMLKS</sequence>
<dbReference type="EMBL" id="JASXSV010000024">
    <property type="protein sequence ID" value="MDP0589912.1"/>
    <property type="molecule type" value="Genomic_DNA"/>
</dbReference>
<dbReference type="Proteomes" id="UP001178148">
    <property type="component" value="Unassembled WGS sequence"/>
</dbReference>
<comment type="caution">
    <text evidence="2">The sequence shown here is derived from an EMBL/GenBank/DDBJ whole genome shotgun (WGS) entry which is preliminary data.</text>
</comment>
<dbReference type="InterPro" id="IPR003732">
    <property type="entry name" value="Daa-tRNA_deacyls_DTD"/>
</dbReference>
<evidence type="ECO:0000313" key="2">
    <source>
        <dbReference type="EMBL" id="MDP0589912.1"/>
    </source>
</evidence>
<dbReference type="SUPFAM" id="SSF69500">
    <property type="entry name" value="DTD-like"/>
    <property type="match status" value="1"/>
</dbReference>
<gene>
    <name evidence="2" type="primary">dtd</name>
    <name evidence="2" type="ORF">QS748_12305</name>
</gene>
<dbReference type="GO" id="GO:0051500">
    <property type="term" value="F:D-tyrosyl-tRNA(Tyr) deacylase activity"/>
    <property type="evidence" value="ECO:0007669"/>
    <property type="project" value="TreeGrafter"/>
</dbReference>
<dbReference type="GO" id="GO:0005737">
    <property type="term" value="C:cytoplasm"/>
    <property type="evidence" value="ECO:0007669"/>
    <property type="project" value="InterPro"/>
</dbReference>
<reference evidence="2 3" key="1">
    <citation type="journal article" date="2023" name="bioRxiv">
        <title>An intranuclear bacterial parasite of deep-sea mussels expresses apoptosis inhibitors acquired from its host.</title>
        <authorList>
            <person name="Gonzalez Porras M.A."/>
            <person name="Assie A."/>
            <person name="Tietjen M."/>
            <person name="Violette M."/>
            <person name="Kleiner M."/>
            <person name="Gruber-Vodicka H."/>
            <person name="Dubilier N."/>
            <person name="Leisch N."/>
        </authorList>
    </citation>
    <scope>NUCLEOTIDE SEQUENCE [LARGE SCALE GENOMIC DNA]</scope>
    <source>
        <strain evidence="2">IAP13</strain>
    </source>
</reference>
<proteinExistence type="inferred from homology"/>
<dbReference type="Gene3D" id="3.50.80.10">
    <property type="entry name" value="D-tyrosyl-tRNA(Tyr) deacylase"/>
    <property type="match status" value="1"/>
</dbReference>
<evidence type="ECO:0000313" key="3">
    <source>
        <dbReference type="Proteomes" id="UP001178148"/>
    </source>
</evidence>
<dbReference type="InterPro" id="IPR023509">
    <property type="entry name" value="DTD-like_sf"/>
</dbReference>
<comment type="similarity">
    <text evidence="1">Belongs to the DTD family.</text>
</comment>
<dbReference type="AlphaFoldDB" id="A0AA90NVU8"/>
<dbReference type="PANTHER" id="PTHR10472">
    <property type="entry name" value="D-TYROSYL-TRNA TYR DEACYLASE"/>
    <property type="match status" value="1"/>
</dbReference>
<keyword evidence="2" id="KW-0378">Hydrolase</keyword>
<name>A0AA90NVU8_9GAMM</name>
<evidence type="ECO:0000256" key="1">
    <source>
        <dbReference type="ARBA" id="ARBA00009673"/>
    </source>
</evidence>
<dbReference type="EC" id="3.1.1.96" evidence="2"/>
<organism evidence="2 3">
    <name type="scientific">Candidatus Endonucleibacter bathymodioli</name>
    <dbReference type="NCBI Taxonomy" id="539814"/>
    <lineage>
        <taxon>Bacteria</taxon>
        <taxon>Pseudomonadati</taxon>
        <taxon>Pseudomonadota</taxon>
        <taxon>Gammaproteobacteria</taxon>
        <taxon>Oceanospirillales</taxon>
        <taxon>Endozoicomonadaceae</taxon>
        <taxon>Candidatus Endonucleibacter</taxon>
    </lineage>
</organism>
<dbReference type="PANTHER" id="PTHR10472:SF5">
    <property type="entry name" value="D-AMINOACYL-TRNA DEACYLASE 1"/>
    <property type="match status" value="1"/>
</dbReference>
<protein>
    <submittedName>
        <fullName evidence="2">D-aminoacyl-tRNA deacylase</fullName>
        <ecNumber evidence="2">3.1.1.96</ecNumber>
    </submittedName>
</protein>
<dbReference type="Pfam" id="PF02580">
    <property type="entry name" value="Tyr_Deacylase"/>
    <property type="match status" value="1"/>
</dbReference>